<evidence type="ECO:0000313" key="16">
    <source>
        <dbReference type="EMBL" id="HJE52147.1"/>
    </source>
</evidence>
<gene>
    <name evidence="13 16" type="primary">thrB</name>
    <name evidence="16" type="ORF">K8V15_09290</name>
</gene>
<evidence type="ECO:0000256" key="1">
    <source>
        <dbReference type="ARBA" id="ARBA00005015"/>
    </source>
</evidence>
<evidence type="ECO:0000256" key="9">
    <source>
        <dbReference type="ARBA" id="ARBA00022777"/>
    </source>
</evidence>
<comment type="catalytic activity">
    <reaction evidence="11 13">
        <text>L-homoserine + ATP = O-phospho-L-homoserine + ADP + H(+)</text>
        <dbReference type="Rhea" id="RHEA:13985"/>
        <dbReference type="ChEBI" id="CHEBI:15378"/>
        <dbReference type="ChEBI" id="CHEBI:30616"/>
        <dbReference type="ChEBI" id="CHEBI:57476"/>
        <dbReference type="ChEBI" id="CHEBI:57590"/>
        <dbReference type="ChEBI" id="CHEBI:456216"/>
        <dbReference type="EC" id="2.7.1.39"/>
    </reaction>
</comment>
<evidence type="ECO:0000256" key="13">
    <source>
        <dbReference type="HAMAP-Rule" id="MF_00384"/>
    </source>
</evidence>
<keyword evidence="10 13" id="KW-0067">ATP-binding</keyword>
<dbReference type="SUPFAM" id="SSF55060">
    <property type="entry name" value="GHMP Kinase, C-terminal domain"/>
    <property type="match status" value="1"/>
</dbReference>
<comment type="subcellular location">
    <subcellularLocation>
        <location evidence="13">Cytoplasm</location>
    </subcellularLocation>
</comment>
<dbReference type="SUPFAM" id="SSF54211">
    <property type="entry name" value="Ribosomal protein S5 domain 2-like"/>
    <property type="match status" value="1"/>
</dbReference>
<dbReference type="GO" id="GO:0004413">
    <property type="term" value="F:homoserine kinase activity"/>
    <property type="evidence" value="ECO:0007669"/>
    <property type="project" value="UniProtKB-UniRule"/>
</dbReference>
<dbReference type="InterPro" id="IPR036554">
    <property type="entry name" value="GHMP_kinase_C_sf"/>
</dbReference>
<evidence type="ECO:0000256" key="8">
    <source>
        <dbReference type="ARBA" id="ARBA00022741"/>
    </source>
</evidence>
<dbReference type="Pfam" id="PF00288">
    <property type="entry name" value="GHMP_kinases_N"/>
    <property type="match status" value="1"/>
</dbReference>
<evidence type="ECO:0000313" key="17">
    <source>
        <dbReference type="Proteomes" id="UP000712713"/>
    </source>
</evidence>
<comment type="function">
    <text evidence="12 13">Catalyzes the ATP-dependent phosphorylation of L-homoserine to L-homoserine phosphate.</text>
</comment>
<dbReference type="GO" id="GO:0009088">
    <property type="term" value="P:threonine biosynthetic process"/>
    <property type="evidence" value="ECO:0007669"/>
    <property type="project" value="UniProtKB-UniRule"/>
</dbReference>
<feature type="domain" description="GHMP kinase C-terminal" evidence="15">
    <location>
        <begin position="220"/>
        <end position="266"/>
    </location>
</feature>
<evidence type="ECO:0000256" key="11">
    <source>
        <dbReference type="ARBA" id="ARBA00049375"/>
    </source>
</evidence>
<dbReference type="EMBL" id="DYZF01000237">
    <property type="protein sequence ID" value="HJE52147.1"/>
    <property type="molecule type" value="Genomic_DNA"/>
</dbReference>
<dbReference type="GO" id="GO:0005737">
    <property type="term" value="C:cytoplasm"/>
    <property type="evidence" value="ECO:0007669"/>
    <property type="project" value="UniProtKB-SubCell"/>
</dbReference>
<dbReference type="PANTHER" id="PTHR20861:SF1">
    <property type="entry name" value="HOMOSERINE KINASE"/>
    <property type="match status" value="1"/>
</dbReference>
<evidence type="ECO:0000256" key="12">
    <source>
        <dbReference type="ARBA" id="ARBA00049954"/>
    </source>
</evidence>
<keyword evidence="13" id="KW-0963">Cytoplasm</keyword>
<dbReference type="InterPro" id="IPR006204">
    <property type="entry name" value="GHMP_kinase_N_dom"/>
</dbReference>
<evidence type="ECO:0000256" key="4">
    <source>
        <dbReference type="ARBA" id="ARBA00017858"/>
    </source>
</evidence>
<dbReference type="InterPro" id="IPR000870">
    <property type="entry name" value="Homoserine_kinase"/>
</dbReference>
<dbReference type="Gene3D" id="3.30.230.10">
    <property type="match status" value="1"/>
</dbReference>
<dbReference type="Gene3D" id="3.30.70.890">
    <property type="entry name" value="GHMP kinase, C-terminal domain"/>
    <property type="match status" value="1"/>
</dbReference>
<dbReference type="PROSITE" id="PS00627">
    <property type="entry name" value="GHMP_KINASES_ATP"/>
    <property type="match status" value="1"/>
</dbReference>
<dbReference type="PIRSF" id="PIRSF000676">
    <property type="entry name" value="Homoser_kin"/>
    <property type="match status" value="1"/>
</dbReference>
<dbReference type="InterPro" id="IPR020568">
    <property type="entry name" value="Ribosomal_Su5_D2-typ_SF"/>
</dbReference>
<reference evidence="16" key="1">
    <citation type="journal article" date="2021" name="PeerJ">
        <title>Extensive microbial diversity within the chicken gut microbiome revealed by metagenomics and culture.</title>
        <authorList>
            <person name="Gilroy R."/>
            <person name="Ravi A."/>
            <person name="Getino M."/>
            <person name="Pursley I."/>
            <person name="Horton D.L."/>
            <person name="Alikhan N.F."/>
            <person name="Baker D."/>
            <person name="Gharbi K."/>
            <person name="Hall N."/>
            <person name="Watson M."/>
            <person name="Adriaenssens E.M."/>
            <person name="Foster-Nyarko E."/>
            <person name="Jarju S."/>
            <person name="Secka A."/>
            <person name="Antonio M."/>
            <person name="Oren A."/>
            <person name="Chaudhuri R.R."/>
            <person name="La Ragione R."/>
            <person name="Hildebrand F."/>
            <person name="Pallen M.J."/>
        </authorList>
    </citation>
    <scope>NUCLEOTIDE SEQUENCE</scope>
    <source>
        <strain evidence="16">ChiGjej3B3-7470</strain>
    </source>
</reference>
<dbReference type="NCBIfam" id="TIGR00191">
    <property type="entry name" value="thrB"/>
    <property type="match status" value="1"/>
</dbReference>
<dbReference type="PANTHER" id="PTHR20861">
    <property type="entry name" value="HOMOSERINE/4-DIPHOSPHOCYTIDYL-2-C-METHYL-D-ERYTHRITOL KINASE"/>
    <property type="match status" value="1"/>
</dbReference>
<dbReference type="GO" id="GO:0005524">
    <property type="term" value="F:ATP binding"/>
    <property type="evidence" value="ECO:0007669"/>
    <property type="project" value="UniProtKB-UniRule"/>
</dbReference>
<reference evidence="16" key="2">
    <citation type="submission" date="2021-09" db="EMBL/GenBank/DDBJ databases">
        <authorList>
            <person name="Gilroy R."/>
        </authorList>
    </citation>
    <scope>NUCLEOTIDE SEQUENCE</scope>
    <source>
        <strain evidence="16">ChiGjej3B3-7470</strain>
    </source>
</reference>
<evidence type="ECO:0000256" key="3">
    <source>
        <dbReference type="ARBA" id="ARBA00012078"/>
    </source>
</evidence>
<dbReference type="Proteomes" id="UP000712713">
    <property type="component" value="Unassembled WGS sequence"/>
</dbReference>
<evidence type="ECO:0000256" key="2">
    <source>
        <dbReference type="ARBA" id="ARBA00007370"/>
    </source>
</evidence>
<evidence type="ECO:0000259" key="15">
    <source>
        <dbReference type="Pfam" id="PF08544"/>
    </source>
</evidence>
<comment type="pathway">
    <text evidence="1 13">Amino-acid biosynthesis; L-threonine biosynthesis; L-threonine from L-aspartate: step 4/5.</text>
</comment>
<comment type="similarity">
    <text evidence="2 13">Belongs to the GHMP kinase family. Homoserine kinase subfamily.</text>
</comment>
<keyword evidence="8 13" id="KW-0547">Nucleotide-binding</keyword>
<dbReference type="PRINTS" id="PR00958">
    <property type="entry name" value="HOMSERKINASE"/>
</dbReference>
<organism evidence="16 17">
    <name type="scientific">Tessaracoccus flavescens</name>
    <dbReference type="NCBI Taxonomy" id="399497"/>
    <lineage>
        <taxon>Bacteria</taxon>
        <taxon>Bacillati</taxon>
        <taxon>Actinomycetota</taxon>
        <taxon>Actinomycetes</taxon>
        <taxon>Propionibacteriales</taxon>
        <taxon>Propionibacteriaceae</taxon>
        <taxon>Tessaracoccus</taxon>
    </lineage>
</organism>
<evidence type="ECO:0000256" key="7">
    <source>
        <dbReference type="ARBA" id="ARBA00022697"/>
    </source>
</evidence>
<keyword evidence="9 13" id="KW-0418">Kinase</keyword>
<proteinExistence type="inferred from homology"/>
<keyword evidence="7 13" id="KW-0791">Threonine biosynthesis</keyword>
<evidence type="ECO:0000256" key="6">
    <source>
        <dbReference type="ARBA" id="ARBA00022679"/>
    </source>
</evidence>
<feature type="domain" description="GHMP kinase N-terminal" evidence="14">
    <location>
        <begin position="65"/>
        <end position="144"/>
    </location>
</feature>
<evidence type="ECO:0000259" key="14">
    <source>
        <dbReference type="Pfam" id="PF00288"/>
    </source>
</evidence>
<feature type="binding site" evidence="13">
    <location>
        <begin position="89"/>
        <end position="99"/>
    </location>
    <ligand>
        <name>ATP</name>
        <dbReference type="ChEBI" id="CHEBI:30616"/>
    </ligand>
</feature>
<accession>A0A921JRI4</accession>
<dbReference type="EC" id="2.7.1.39" evidence="3 13"/>
<keyword evidence="6 13" id="KW-0808">Transferase</keyword>
<dbReference type="HAMAP" id="MF_00384">
    <property type="entry name" value="Homoser_kinase"/>
    <property type="match status" value="1"/>
</dbReference>
<comment type="caution">
    <text evidence="16">The sequence shown here is derived from an EMBL/GenBank/DDBJ whole genome shotgun (WGS) entry which is preliminary data.</text>
</comment>
<evidence type="ECO:0000256" key="5">
    <source>
        <dbReference type="ARBA" id="ARBA00022605"/>
    </source>
</evidence>
<dbReference type="Pfam" id="PF08544">
    <property type="entry name" value="GHMP_kinases_C"/>
    <property type="match status" value="1"/>
</dbReference>
<keyword evidence="5 13" id="KW-0028">Amino-acid biosynthesis</keyword>
<evidence type="ECO:0000256" key="10">
    <source>
        <dbReference type="ARBA" id="ARBA00022840"/>
    </source>
</evidence>
<sequence>MALRVRVPATTANLGSGFDCVGMAFDWYDELTLELLDEPGLEVVVHGEGAGSVPLDERHLVVSSLKDGLAAFGVALPAGMRLICRNTIPQSRGLGSSAAAIVAGLTLAWGIALPHRDVDPAVITRLAHEAEGHPDNAGAAVWGGAILAWARDDKVSLVQLPLPDGFGAVVFVPDVESKTSDARSVLPDVVARTDAVAQAIAAAALPLALTVRPDLLFDATFDRLHQPFRAPLMPASYDLMLRLREAGVPAAISGAGPTVIAVGLPEQLAPVDSVACEGFAVRRLSPAGGVRLDHV</sequence>
<dbReference type="InterPro" id="IPR006203">
    <property type="entry name" value="GHMP_knse_ATP-bd_CS"/>
</dbReference>
<dbReference type="InterPro" id="IPR014721">
    <property type="entry name" value="Ribsml_uS5_D2-typ_fold_subgr"/>
</dbReference>
<name>A0A921JRI4_9ACTN</name>
<dbReference type="InterPro" id="IPR013750">
    <property type="entry name" value="GHMP_kinase_C_dom"/>
</dbReference>
<dbReference type="AlphaFoldDB" id="A0A921JRI4"/>
<protein>
    <recommendedName>
        <fullName evidence="4 13">Homoserine kinase</fullName>
        <shortName evidence="13">HK</shortName>
        <shortName evidence="13">HSK</shortName>
        <ecNumber evidence="3 13">2.7.1.39</ecNumber>
    </recommendedName>
</protein>